<keyword evidence="6" id="KW-0414">Isoprene biosynthesis</keyword>
<gene>
    <name evidence="8" type="ORF">FEMY_05690</name>
    <name evidence="9" type="ORF">JZL65_11535</name>
</gene>
<dbReference type="Proteomes" id="UP000683551">
    <property type="component" value="Chromosome"/>
</dbReference>
<dbReference type="PROSITE" id="PS00444">
    <property type="entry name" value="POLYPRENYL_SYNTHASE_2"/>
    <property type="match status" value="1"/>
</dbReference>
<accession>A0A8F3DVB8</accession>
<dbReference type="SFLD" id="SFLDG01017">
    <property type="entry name" value="Polyprenyl_Transferase_Like"/>
    <property type="match status" value="1"/>
</dbReference>
<dbReference type="PANTHER" id="PTHR43281:SF1">
    <property type="entry name" value="FARNESYL DIPHOSPHATE SYNTHASE"/>
    <property type="match status" value="1"/>
</dbReference>
<dbReference type="SUPFAM" id="SSF48576">
    <property type="entry name" value="Terpenoid synthases"/>
    <property type="match status" value="1"/>
</dbReference>
<evidence type="ECO:0000313" key="8">
    <source>
        <dbReference type="EMBL" id="KXW58887.1"/>
    </source>
</evidence>
<dbReference type="PANTHER" id="PTHR43281">
    <property type="entry name" value="FARNESYL DIPHOSPHATE SYNTHASE"/>
    <property type="match status" value="1"/>
</dbReference>
<dbReference type="FunFam" id="1.10.600.10:FF:000001">
    <property type="entry name" value="Geranylgeranyl diphosphate synthase"/>
    <property type="match status" value="1"/>
</dbReference>
<dbReference type="GO" id="GO:0046872">
    <property type="term" value="F:metal ion binding"/>
    <property type="evidence" value="ECO:0007669"/>
    <property type="project" value="UniProtKB-KW"/>
</dbReference>
<dbReference type="GO" id="GO:0004337">
    <property type="term" value="F:(2E,6E)-farnesyl diphosphate synthase activity"/>
    <property type="evidence" value="ECO:0007669"/>
    <property type="project" value="UniProtKB-EC"/>
</dbReference>
<comment type="cofactor">
    <cofactor evidence="1">
        <name>Mg(2+)</name>
        <dbReference type="ChEBI" id="CHEBI:18420"/>
    </cofactor>
</comment>
<evidence type="ECO:0000256" key="7">
    <source>
        <dbReference type="RuleBase" id="RU004466"/>
    </source>
</evidence>
<dbReference type="SFLD" id="SFLDS00005">
    <property type="entry name" value="Isoprenoid_Synthase_Type_I"/>
    <property type="match status" value="1"/>
</dbReference>
<dbReference type="InterPro" id="IPR053378">
    <property type="entry name" value="Prenyl_diphosphate_synthase"/>
</dbReference>
<dbReference type="Pfam" id="PF00348">
    <property type="entry name" value="polyprenyl_synt"/>
    <property type="match status" value="1"/>
</dbReference>
<dbReference type="InterPro" id="IPR033749">
    <property type="entry name" value="Polyprenyl_synt_CS"/>
</dbReference>
<evidence type="ECO:0000256" key="6">
    <source>
        <dbReference type="ARBA" id="ARBA00023229"/>
    </source>
</evidence>
<organism evidence="8 10">
    <name type="scientific">Ferrovum myxofaciens</name>
    <dbReference type="NCBI Taxonomy" id="416213"/>
    <lineage>
        <taxon>Bacteria</taxon>
        <taxon>Pseudomonadati</taxon>
        <taxon>Pseudomonadota</taxon>
        <taxon>Betaproteobacteria</taxon>
        <taxon>Ferrovales</taxon>
        <taxon>Ferrovaceae</taxon>
        <taxon>Ferrovum</taxon>
    </lineage>
</organism>
<dbReference type="InterPro" id="IPR000092">
    <property type="entry name" value="Polyprenyl_synt"/>
</dbReference>
<dbReference type="AlphaFoldDB" id="A0A8F3DVB8"/>
<accession>A0A149W097</accession>
<evidence type="ECO:0000256" key="5">
    <source>
        <dbReference type="ARBA" id="ARBA00022842"/>
    </source>
</evidence>
<evidence type="ECO:0000256" key="1">
    <source>
        <dbReference type="ARBA" id="ARBA00001946"/>
    </source>
</evidence>
<dbReference type="OrthoDB" id="9805316at2"/>
<reference evidence="9" key="2">
    <citation type="submission" date="2021-02" db="EMBL/GenBank/DDBJ databases">
        <title>Comparative genomics of Ferrovum myxofaciens strains, predominant extremophile bacteria forming large biofilm stalactites in acid mine ecosystems.</title>
        <authorList>
            <person name="Burkartova K."/>
            <person name="Ridl J."/>
            <person name="Pajer P."/>
            <person name="Falteisek L."/>
        </authorList>
    </citation>
    <scope>NUCLEOTIDE SEQUENCE</scope>
    <source>
        <strain evidence="9">MI1III</strain>
    </source>
</reference>
<evidence type="ECO:0000256" key="2">
    <source>
        <dbReference type="ARBA" id="ARBA00006706"/>
    </source>
</evidence>
<name>A0A8F3DVB8_9PROT</name>
<dbReference type="Proteomes" id="UP000075653">
    <property type="component" value="Unassembled WGS sequence"/>
</dbReference>
<dbReference type="EMBL" id="CP071137">
    <property type="protein sequence ID" value="QWY77090.1"/>
    <property type="molecule type" value="Genomic_DNA"/>
</dbReference>
<evidence type="ECO:0000256" key="3">
    <source>
        <dbReference type="ARBA" id="ARBA00022679"/>
    </source>
</evidence>
<protein>
    <submittedName>
        <fullName evidence="8">Farnesyl diphosphate synthase</fullName>
        <ecNumber evidence="8">2.5.1.10</ecNumber>
    </submittedName>
    <submittedName>
        <fullName evidence="9">Polyprenyl synthetase family protein</fullName>
    </submittedName>
</protein>
<sequence length="300" mass="32632">MTLSPDFFAWMTEQRAAMEFFLDRQLPAPNVTPTRLHQAMRHATLGGGKRIRALLALAAGELVDAPRARLLCVAGSLELIHTYSLIHDDLPCMDNDVLRRGKPTCHIQFGEAIALLAGDALQSLAFQWLSEESEDPLQSGQIPLVHLLAVASGSRGMAGGQAIDLESTTTPLPLPELEIMHLKKTGALIRAAILMGAHCGSAPLKAADLQHLTHFANRVGLLFQIVDDILDATMDTSTLGKTAGKDDAHQKATYVTLLGLGPARQRAEELEQEALLTLARLPLATQRLEDLTRFMNARHH</sequence>
<dbReference type="PROSITE" id="PS00723">
    <property type="entry name" value="POLYPRENYL_SYNTHASE_1"/>
    <property type="match status" value="1"/>
</dbReference>
<dbReference type="EC" id="2.5.1.10" evidence="8"/>
<keyword evidence="4" id="KW-0479">Metal-binding</keyword>
<dbReference type="CDD" id="cd00685">
    <property type="entry name" value="Trans_IPPS_HT"/>
    <property type="match status" value="1"/>
</dbReference>
<dbReference type="GO" id="GO:0005737">
    <property type="term" value="C:cytoplasm"/>
    <property type="evidence" value="ECO:0007669"/>
    <property type="project" value="UniProtKB-ARBA"/>
</dbReference>
<keyword evidence="3 7" id="KW-0808">Transferase</keyword>
<dbReference type="RefSeq" id="WP_031595958.1">
    <property type="nucleotide sequence ID" value="NZ_CP053675.1"/>
</dbReference>
<evidence type="ECO:0000256" key="4">
    <source>
        <dbReference type="ARBA" id="ARBA00022723"/>
    </source>
</evidence>
<dbReference type="GO" id="GO:0016114">
    <property type="term" value="P:terpenoid biosynthetic process"/>
    <property type="evidence" value="ECO:0007669"/>
    <property type="project" value="UniProtKB-ARBA"/>
</dbReference>
<keyword evidence="5" id="KW-0460">Magnesium</keyword>
<dbReference type="Gene3D" id="1.10.600.10">
    <property type="entry name" value="Farnesyl Diphosphate Synthase"/>
    <property type="match status" value="1"/>
</dbReference>
<dbReference type="EMBL" id="LRRD01000008">
    <property type="protein sequence ID" value="KXW58887.1"/>
    <property type="molecule type" value="Genomic_DNA"/>
</dbReference>
<dbReference type="NCBIfam" id="NF045485">
    <property type="entry name" value="FPPsyn"/>
    <property type="match status" value="1"/>
</dbReference>
<evidence type="ECO:0000313" key="9">
    <source>
        <dbReference type="EMBL" id="QWY77090.1"/>
    </source>
</evidence>
<reference evidence="8 10" key="1">
    <citation type="submission" date="2016-01" db="EMBL/GenBank/DDBJ databases">
        <title>Genome sequence of the acidophilic iron oxidising Ferrovum strain Z-31.</title>
        <authorList>
            <person name="Poehlein A."/>
            <person name="Ullrich S.R."/>
            <person name="Schloemann M."/>
            <person name="Muehling M."/>
            <person name="Daniel R."/>
        </authorList>
    </citation>
    <scope>NUCLEOTIDE SEQUENCE [LARGE SCALE GENOMIC DNA]</scope>
    <source>
        <strain evidence="8 10">Z-31</strain>
    </source>
</reference>
<proteinExistence type="inferred from homology"/>
<comment type="similarity">
    <text evidence="2 7">Belongs to the FPP/GGPP synthase family.</text>
</comment>
<dbReference type="PATRIC" id="fig|1789004.3.peg.568"/>
<evidence type="ECO:0000313" key="10">
    <source>
        <dbReference type="Proteomes" id="UP000075653"/>
    </source>
</evidence>
<dbReference type="InterPro" id="IPR008949">
    <property type="entry name" value="Isoprenoid_synthase_dom_sf"/>
</dbReference>
<keyword evidence="10" id="KW-1185">Reference proteome</keyword>